<evidence type="ECO:0000259" key="5">
    <source>
        <dbReference type="PROSITE" id="PS50977"/>
    </source>
</evidence>
<dbReference type="InterPro" id="IPR009057">
    <property type="entry name" value="Homeodomain-like_sf"/>
</dbReference>
<reference evidence="6" key="1">
    <citation type="submission" date="2021-01" db="EMBL/GenBank/DDBJ databases">
        <title>Rhizobium sp. strain KVB221 16S ribosomal RNA gene Genome sequencing and assembly.</title>
        <authorList>
            <person name="Kang M."/>
        </authorList>
    </citation>
    <scope>NUCLEOTIDE SEQUENCE</scope>
    <source>
        <strain evidence="6">KVB221</strain>
    </source>
</reference>
<dbReference type="InterPro" id="IPR050109">
    <property type="entry name" value="HTH-type_TetR-like_transc_reg"/>
</dbReference>
<dbReference type="Proteomes" id="UP000633219">
    <property type="component" value="Unassembled WGS sequence"/>
</dbReference>
<keyword evidence="7" id="KW-1185">Reference proteome</keyword>
<proteinExistence type="predicted"/>
<dbReference type="GO" id="GO:0000976">
    <property type="term" value="F:transcription cis-regulatory region binding"/>
    <property type="evidence" value="ECO:0007669"/>
    <property type="project" value="TreeGrafter"/>
</dbReference>
<dbReference type="RefSeq" id="WP_201656206.1">
    <property type="nucleotide sequence ID" value="NZ_JAEQNC010000004.1"/>
</dbReference>
<dbReference type="PANTHER" id="PTHR30055:SF234">
    <property type="entry name" value="HTH-TYPE TRANSCRIPTIONAL REGULATOR BETI"/>
    <property type="match status" value="1"/>
</dbReference>
<comment type="caution">
    <text evidence="6">The sequence shown here is derived from an EMBL/GenBank/DDBJ whole genome shotgun (WGS) entry which is preliminary data.</text>
</comment>
<feature type="domain" description="HTH tetR-type" evidence="5">
    <location>
        <begin position="21"/>
        <end position="80"/>
    </location>
</feature>
<gene>
    <name evidence="6" type="ORF">JJB09_08810</name>
</gene>
<evidence type="ECO:0000256" key="1">
    <source>
        <dbReference type="ARBA" id="ARBA00023015"/>
    </source>
</evidence>
<evidence type="ECO:0000256" key="3">
    <source>
        <dbReference type="ARBA" id="ARBA00023163"/>
    </source>
</evidence>
<evidence type="ECO:0000256" key="2">
    <source>
        <dbReference type="ARBA" id="ARBA00023125"/>
    </source>
</evidence>
<dbReference type="EMBL" id="JAEQNC010000004">
    <property type="protein sequence ID" value="MBL0372128.1"/>
    <property type="molecule type" value="Genomic_DNA"/>
</dbReference>
<dbReference type="InterPro" id="IPR001647">
    <property type="entry name" value="HTH_TetR"/>
</dbReference>
<evidence type="ECO:0000313" key="6">
    <source>
        <dbReference type="EMBL" id="MBL0372128.1"/>
    </source>
</evidence>
<feature type="DNA-binding region" description="H-T-H motif" evidence="4">
    <location>
        <begin position="43"/>
        <end position="62"/>
    </location>
</feature>
<protein>
    <submittedName>
        <fullName evidence="6">TetR/AcrR family transcriptional regulator</fullName>
    </submittedName>
</protein>
<keyword evidence="1" id="KW-0805">Transcription regulation</keyword>
<evidence type="ECO:0000256" key="4">
    <source>
        <dbReference type="PROSITE-ProRule" id="PRU00335"/>
    </source>
</evidence>
<sequence length="222" mass="25433">MKDMIPKKAGDGITRRNLPAEERRRELLNAALDLFSQKGQSITVQELADRVNVTQPLVHRYFPAKADLIAAIRDTLHNAHWDPQWQEILTEGNRDLGERIKAFYAAYLPHVYNDRWYRGFWYATLEDPSFAQAYVDHVHDELLVSIANEARRAFGFASIEDVPVFEREMELIWGLHSTVIFVGIRLYVYHTPVSNDLAAIIGDQVRAYLAVAPIVLSELMPS</sequence>
<evidence type="ECO:0000313" key="7">
    <source>
        <dbReference type="Proteomes" id="UP000633219"/>
    </source>
</evidence>
<accession>A0A937CP80</accession>
<dbReference type="SUPFAM" id="SSF46689">
    <property type="entry name" value="Homeodomain-like"/>
    <property type="match status" value="1"/>
</dbReference>
<dbReference type="GO" id="GO:0003700">
    <property type="term" value="F:DNA-binding transcription factor activity"/>
    <property type="evidence" value="ECO:0007669"/>
    <property type="project" value="TreeGrafter"/>
</dbReference>
<keyword evidence="2 4" id="KW-0238">DNA-binding</keyword>
<organism evidence="6 7">
    <name type="scientific">Rhizobium setariae</name>
    <dbReference type="NCBI Taxonomy" id="2801340"/>
    <lineage>
        <taxon>Bacteria</taxon>
        <taxon>Pseudomonadati</taxon>
        <taxon>Pseudomonadota</taxon>
        <taxon>Alphaproteobacteria</taxon>
        <taxon>Hyphomicrobiales</taxon>
        <taxon>Rhizobiaceae</taxon>
        <taxon>Rhizobium/Agrobacterium group</taxon>
        <taxon>Rhizobium</taxon>
    </lineage>
</organism>
<dbReference type="Pfam" id="PF00440">
    <property type="entry name" value="TetR_N"/>
    <property type="match status" value="1"/>
</dbReference>
<dbReference type="PROSITE" id="PS50977">
    <property type="entry name" value="HTH_TETR_2"/>
    <property type="match status" value="1"/>
</dbReference>
<dbReference type="Gene3D" id="1.10.357.10">
    <property type="entry name" value="Tetracycline Repressor, domain 2"/>
    <property type="match status" value="1"/>
</dbReference>
<dbReference type="PANTHER" id="PTHR30055">
    <property type="entry name" value="HTH-TYPE TRANSCRIPTIONAL REGULATOR RUTR"/>
    <property type="match status" value="1"/>
</dbReference>
<dbReference type="PRINTS" id="PR00455">
    <property type="entry name" value="HTHTETR"/>
</dbReference>
<keyword evidence="3" id="KW-0804">Transcription</keyword>
<dbReference type="AlphaFoldDB" id="A0A937CP80"/>
<name>A0A937CP80_9HYPH</name>